<dbReference type="AlphaFoldDB" id="A0A0G0G7Q2"/>
<comment type="caution">
    <text evidence="1">The sequence shown here is derived from an EMBL/GenBank/DDBJ whole genome shotgun (WGS) entry which is preliminary data.</text>
</comment>
<evidence type="ECO:0000313" key="2">
    <source>
        <dbReference type="Proteomes" id="UP000034316"/>
    </source>
</evidence>
<name>A0A0G0G7Q2_9BACT</name>
<gene>
    <name evidence="1" type="ORF">UR93_C0034G0009</name>
</gene>
<dbReference type="STRING" id="1618333.UR93_C0034G0009"/>
<evidence type="ECO:0000313" key="1">
    <source>
        <dbReference type="EMBL" id="KKP87732.1"/>
    </source>
</evidence>
<evidence type="ECO:0008006" key="3">
    <source>
        <dbReference type="Google" id="ProtNLM"/>
    </source>
</evidence>
<dbReference type="Proteomes" id="UP000034316">
    <property type="component" value="Unassembled WGS sequence"/>
</dbReference>
<accession>A0A0G0G7Q2</accession>
<sequence>MKFQELRSIIKEPMFSLQDLALANAKVYPYQLNLWKKLGYIKLLKNGLYLFTNQQEGIDRNEIAHRMYQPSYISLESALSYYGIIPEIVTSITSVTTKTNRYFQNDFGKYNFRHIHSKYFWGYQSAQTQYGKFLIAEPEKALIDYIYLNLGQLNNENDVSGIRINPIIYNQIIGRKKLNIYIKNYSIKKMKTIFKIINQQCLPTNK</sequence>
<dbReference type="EMBL" id="LBRB01000034">
    <property type="protein sequence ID" value="KKP87732.1"/>
    <property type="molecule type" value="Genomic_DNA"/>
</dbReference>
<organism evidence="1 2">
    <name type="scientific">Berkelbacteria bacterium GW2011_GWA2_35_9</name>
    <dbReference type="NCBI Taxonomy" id="1618333"/>
    <lineage>
        <taxon>Bacteria</taxon>
        <taxon>Candidatus Berkelbacteria</taxon>
    </lineage>
</organism>
<reference evidence="1 2" key="1">
    <citation type="journal article" date="2015" name="Nature">
        <title>rRNA introns, odd ribosomes, and small enigmatic genomes across a large radiation of phyla.</title>
        <authorList>
            <person name="Brown C.T."/>
            <person name="Hug L.A."/>
            <person name="Thomas B.C."/>
            <person name="Sharon I."/>
            <person name="Castelle C.J."/>
            <person name="Singh A."/>
            <person name="Wilkins M.J."/>
            <person name="Williams K.H."/>
            <person name="Banfield J.F."/>
        </authorList>
    </citation>
    <scope>NUCLEOTIDE SEQUENCE [LARGE SCALE GENOMIC DNA]</scope>
</reference>
<proteinExistence type="predicted"/>
<protein>
    <recommendedName>
        <fullName evidence="3">Transcriptional regulator</fullName>
    </recommendedName>
</protein>